<dbReference type="EMBL" id="NRPP01000010">
    <property type="protein sequence ID" value="TFJ27321.1"/>
    <property type="molecule type" value="Genomic_DNA"/>
</dbReference>
<dbReference type="InterPro" id="IPR000524">
    <property type="entry name" value="Tscrpt_reg_HTH_GntR"/>
</dbReference>
<sequence length="126" mass="14717">MKFDHQRAIYLQIVDWVKIKIVTKQWATSKQVPSVRVLSLELGVTPNTVQRAYSVLEEEELLMSKRGKGNFVTSDFSLLEGVKKQLATHHVSHFFQEMKALDYSNNQIHEEFILFLHEKERKEGNT</sequence>
<dbReference type="GO" id="GO:0003700">
    <property type="term" value="F:DNA-binding transcription factor activity"/>
    <property type="evidence" value="ECO:0007669"/>
    <property type="project" value="InterPro"/>
</dbReference>
<proteinExistence type="predicted"/>
<dbReference type="InterPro" id="IPR036390">
    <property type="entry name" value="WH_DNA-bd_sf"/>
</dbReference>
<evidence type="ECO:0000313" key="6">
    <source>
        <dbReference type="Proteomes" id="UP000297938"/>
    </source>
</evidence>
<keyword evidence="1" id="KW-0805">Transcription regulation</keyword>
<evidence type="ECO:0000256" key="3">
    <source>
        <dbReference type="ARBA" id="ARBA00023163"/>
    </source>
</evidence>
<organism evidence="5 6">
    <name type="scientific">Carnobacterium divergens</name>
    <name type="common">Lactobacillus divergens</name>
    <dbReference type="NCBI Taxonomy" id="2748"/>
    <lineage>
        <taxon>Bacteria</taxon>
        <taxon>Bacillati</taxon>
        <taxon>Bacillota</taxon>
        <taxon>Bacilli</taxon>
        <taxon>Lactobacillales</taxon>
        <taxon>Carnobacteriaceae</taxon>
        <taxon>Carnobacterium</taxon>
    </lineage>
</organism>
<reference evidence="5 6" key="1">
    <citation type="journal article" date="2018" name="Int. J. Food Microbiol.">
        <title>Growth of Carnobacterium spp. isolated from chilled vacuum-packaged meat under relevant acidic conditions.</title>
        <authorList>
            <person name="Zhang P."/>
            <person name="Badoni M."/>
            <person name="Ganzle M."/>
            <person name="Yang X."/>
        </authorList>
    </citation>
    <scope>NUCLEOTIDE SEQUENCE [LARGE SCALE GENOMIC DNA]</scope>
    <source>
        <strain evidence="5 6">B2</strain>
    </source>
</reference>
<dbReference type="InterPro" id="IPR036388">
    <property type="entry name" value="WH-like_DNA-bd_sf"/>
</dbReference>
<name>A0A7Z8G5G5_CARDV</name>
<comment type="caution">
    <text evidence="5">The sequence shown here is derived from an EMBL/GenBank/DDBJ whole genome shotgun (WGS) entry which is preliminary data.</text>
</comment>
<keyword evidence="3" id="KW-0804">Transcription</keyword>
<dbReference type="PANTHER" id="PTHR38445:SF6">
    <property type="entry name" value="GNTR-FAMILY TRANSCRIPTIONAL REGULATOR"/>
    <property type="match status" value="1"/>
</dbReference>
<accession>A0A7Z8G5G5</accession>
<evidence type="ECO:0000259" key="4">
    <source>
        <dbReference type="PROSITE" id="PS50949"/>
    </source>
</evidence>
<dbReference type="Pfam" id="PF00392">
    <property type="entry name" value="GntR"/>
    <property type="match status" value="1"/>
</dbReference>
<dbReference type="AlphaFoldDB" id="A0A7Z8G5G5"/>
<dbReference type="PANTHER" id="PTHR38445">
    <property type="entry name" value="HTH-TYPE TRANSCRIPTIONAL REPRESSOR YTRA"/>
    <property type="match status" value="1"/>
</dbReference>
<dbReference type="Proteomes" id="UP000297938">
    <property type="component" value="Unassembled WGS sequence"/>
</dbReference>
<protein>
    <recommendedName>
        <fullName evidence="4">HTH gntR-type domain-containing protein</fullName>
    </recommendedName>
</protein>
<feature type="domain" description="HTH gntR-type" evidence="4">
    <location>
        <begin position="7"/>
        <end position="75"/>
    </location>
</feature>
<dbReference type="RefSeq" id="WP_074401743.1">
    <property type="nucleotide sequence ID" value="NZ_FLLU01000006.1"/>
</dbReference>
<keyword evidence="2" id="KW-0238">DNA-binding</keyword>
<evidence type="ECO:0000313" key="5">
    <source>
        <dbReference type="EMBL" id="TFJ27321.1"/>
    </source>
</evidence>
<dbReference type="PROSITE" id="PS50949">
    <property type="entry name" value="HTH_GNTR"/>
    <property type="match status" value="1"/>
</dbReference>
<dbReference type="CDD" id="cd07377">
    <property type="entry name" value="WHTH_GntR"/>
    <property type="match status" value="1"/>
</dbReference>
<dbReference type="SUPFAM" id="SSF46785">
    <property type="entry name" value="Winged helix' DNA-binding domain"/>
    <property type="match status" value="1"/>
</dbReference>
<evidence type="ECO:0000256" key="1">
    <source>
        <dbReference type="ARBA" id="ARBA00023015"/>
    </source>
</evidence>
<dbReference type="GO" id="GO:0003677">
    <property type="term" value="F:DNA binding"/>
    <property type="evidence" value="ECO:0007669"/>
    <property type="project" value="UniProtKB-KW"/>
</dbReference>
<gene>
    <name evidence="5" type="ORF">CKN69_05585</name>
</gene>
<evidence type="ECO:0000256" key="2">
    <source>
        <dbReference type="ARBA" id="ARBA00023125"/>
    </source>
</evidence>
<dbReference type="Gene3D" id="1.10.10.10">
    <property type="entry name" value="Winged helix-like DNA-binding domain superfamily/Winged helix DNA-binding domain"/>
    <property type="match status" value="1"/>
</dbReference>
<dbReference type="SMART" id="SM00345">
    <property type="entry name" value="HTH_GNTR"/>
    <property type="match status" value="1"/>
</dbReference>